<dbReference type="EMBL" id="BQXS01012440">
    <property type="protein sequence ID" value="GKT23054.1"/>
    <property type="molecule type" value="Genomic_DNA"/>
</dbReference>
<evidence type="ECO:0000256" key="10">
    <source>
        <dbReference type="SAM" id="Coils"/>
    </source>
</evidence>
<keyword evidence="6 9" id="KW-0406">Ion transport</keyword>
<feature type="compositionally biased region" description="Low complexity" evidence="11">
    <location>
        <begin position="475"/>
        <end position="494"/>
    </location>
</feature>
<keyword evidence="2 9" id="KW-0813">Transport</keyword>
<keyword evidence="4 12" id="KW-1133">Transmembrane helix</keyword>
<feature type="compositionally biased region" description="Basic residues" evidence="11">
    <location>
        <begin position="405"/>
        <end position="418"/>
    </location>
</feature>
<feature type="transmembrane region" description="Helical" evidence="12">
    <location>
        <begin position="229"/>
        <end position="254"/>
    </location>
</feature>
<evidence type="ECO:0000256" key="4">
    <source>
        <dbReference type="ARBA" id="ARBA00022989"/>
    </source>
</evidence>
<feature type="coiled-coil region" evidence="10">
    <location>
        <begin position="875"/>
        <end position="914"/>
    </location>
</feature>
<evidence type="ECO:0000259" key="13">
    <source>
        <dbReference type="Pfam" id="PF00999"/>
    </source>
</evidence>
<protein>
    <recommendedName>
        <fullName evidence="9">Sodium/hydrogen exchanger</fullName>
    </recommendedName>
</protein>
<keyword evidence="7 12" id="KW-0472">Membrane</keyword>
<feature type="region of interest" description="Disordered" evidence="11">
    <location>
        <begin position="344"/>
        <end position="494"/>
    </location>
</feature>
<dbReference type="PANTHER" id="PTHR10110:SF126">
    <property type="entry name" value="NA(+)_H(+) EXCHANGER PROTEIN 7"/>
    <property type="match status" value="1"/>
</dbReference>
<organism evidence="14 15">
    <name type="scientific">Aduncisulcus paluster</name>
    <dbReference type="NCBI Taxonomy" id="2918883"/>
    <lineage>
        <taxon>Eukaryota</taxon>
        <taxon>Metamonada</taxon>
        <taxon>Carpediemonas-like organisms</taxon>
        <taxon>Aduncisulcus</taxon>
    </lineage>
</organism>
<feature type="transmembrane region" description="Helical" evidence="12">
    <location>
        <begin position="197"/>
        <end position="217"/>
    </location>
</feature>
<dbReference type="InterPro" id="IPR018422">
    <property type="entry name" value="Cation/H_exchanger_CPA1"/>
</dbReference>
<evidence type="ECO:0000256" key="1">
    <source>
        <dbReference type="ARBA" id="ARBA00004141"/>
    </source>
</evidence>
<dbReference type="NCBIfam" id="TIGR00840">
    <property type="entry name" value="b_cpa1"/>
    <property type="match status" value="1"/>
</dbReference>
<accession>A0ABQ5K0Y1</accession>
<feature type="domain" description="Cation/H+ exchanger transmembrane" evidence="13">
    <location>
        <begin position="3"/>
        <end position="328"/>
    </location>
</feature>
<keyword evidence="5" id="KW-0915">Sodium</keyword>
<reference evidence="14" key="1">
    <citation type="submission" date="2022-03" db="EMBL/GenBank/DDBJ databases">
        <title>Draft genome sequence of Aduncisulcus paluster, a free-living microaerophilic Fornicata.</title>
        <authorList>
            <person name="Yuyama I."/>
            <person name="Kume K."/>
            <person name="Tamura T."/>
            <person name="Inagaki Y."/>
            <person name="Hashimoto T."/>
        </authorList>
    </citation>
    <scope>NUCLEOTIDE SEQUENCE</scope>
    <source>
        <strain evidence="14">NY0171</strain>
    </source>
</reference>
<feature type="transmembrane region" description="Helical" evidence="12">
    <location>
        <begin position="102"/>
        <end position="135"/>
    </location>
</feature>
<evidence type="ECO:0000313" key="14">
    <source>
        <dbReference type="EMBL" id="GKT23054.1"/>
    </source>
</evidence>
<evidence type="ECO:0000256" key="5">
    <source>
        <dbReference type="ARBA" id="ARBA00023053"/>
    </source>
</evidence>
<evidence type="ECO:0000256" key="9">
    <source>
        <dbReference type="RuleBase" id="RU003722"/>
    </source>
</evidence>
<evidence type="ECO:0000256" key="6">
    <source>
        <dbReference type="ARBA" id="ARBA00023065"/>
    </source>
</evidence>
<feature type="transmembrane region" description="Helical" evidence="12">
    <location>
        <begin position="147"/>
        <end position="177"/>
    </location>
</feature>
<comment type="subcellular location">
    <subcellularLocation>
        <location evidence="1">Membrane</location>
        <topology evidence="1">Multi-pass membrane protein</topology>
    </subcellularLocation>
</comment>
<feature type="compositionally biased region" description="Low complexity" evidence="11">
    <location>
        <begin position="360"/>
        <end position="376"/>
    </location>
</feature>
<gene>
    <name evidence="14" type="ORF">ADUPG1_012311</name>
</gene>
<evidence type="ECO:0000256" key="7">
    <source>
        <dbReference type="ARBA" id="ARBA00023136"/>
    </source>
</evidence>
<evidence type="ECO:0000313" key="15">
    <source>
        <dbReference type="Proteomes" id="UP001057375"/>
    </source>
</evidence>
<evidence type="ECO:0000256" key="11">
    <source>
        <dbReference type="SAM" id="MobiDB-lite"/>
    </source>
</evidence>
<dbReference type="InterPro" id="IPR004709">
    <property type="entry name" value="NaH_exchanger"/>
</dbReference>
<keyword evidence="10" id="KW-0175">Coiled coil</keyword>
<comment type="caution">
    <text evidence="14">The sequence shown here is derived from an EMBL/GenBank/DDBJ whole genome shotgun (WGS) entry which is preliminary data.</text>
</comment>
<proteinExistence type="inferred from homology"/>
<keyword evidence="3 9" id="KW-0812">Transmembrane</keyword>
<name>A0ABQ5K0Y1_9EUKA</name>
<feature type="transmembrane region" description="Helical" evidence="12">
    <location>
        <begin position="266"/>
        <end position="290"/>
    </location>
</feature>
<dbReference type="PANTHER" id="PTHR10110">
    <property type="entry name" value="SODIUM/HYDROGEN EXCHANGER"/>
    <property type="match status" value="1"/>
</dbReference>
<dbReference type="InterPro" id="IPR006153">
    <property type="entry name" value="Cation/H_exchanger_TM"/>
</dbReference>
<feature type="transmembrane region" description="Helical" evidence="12">
    <location>
        <begin position="6"/>
        <end position="27"/>
    </location>
</feature>
<keyword evidence="8 9" id="KW-0739">Sodium transport</keyword>
<keyword evidence="15" id="KW-1185">Reference proteome</keyword>
<evidence type="ECO:0000256" key="12">
    <source>
        <dbReference type="SAM" id="Phobius"/>
    </source>
</evidence>
<dbReference type="Pfam" id="PF00999">
    <property type="entry name" value="Na_H_Exchanger"/>
    <property type="match status" value="1"/>
</dbReference>
<evidence type="ECO:0000256" key="8">
    <source>
        <dbReference type="ARBA" id="ARBA00023201"/>
    </source>
</evidence>
<comment type="similarity">
    <text evidence="9">Belongs to the monovalent cation:proton antiporter 1 (CPA1) transporter (TC 2.A.36) family.</text>
</comment>
<keyword evidence="9" id="KW-0050">Antiport</keyword>
<dbReference type="Gene3D" id="6.10.140.1330">
    <property type="match status" value="1"/>
</dbReference>
<sequence>MLTILVYAVIGTILNTFIIGTIVYAVRTVCNLDFSLPEAWAYGSLLAAVDPVAVLAIFEEAHVNESLFNITFGESVLNDAVSIVLYDVFLSVESLQEENYGLAAILGLGIAKFFIVFGGGIVTGIVVALITILASRFTRHATIVEPLLGILTAFLAFVIAEIFTFSGIISTLAAAIVVSRYMKPNFTRGSRITFEHLLKILASSMEGILFLIIGLALANTFEYFSDINWLLSLFVILTAVVGRFLVTLFLAVLLNINTSKYTRKVPYADAIILWVAGLRGAIAFALAFVLPSPPLEPETKTAFLYSTIHLIIFSVYVQGSLAKPMLEWLNVRRDRNHRAKLQSAIQHNREARRAMQEGGSDFFTDDSSSSHPSQGDSKSKKKKKKSEKKGKGSRKDHKKDDKSGKKSKKEKRHSKKKLPSKDKVPDGIGDESSLITSANQPDDDFGEFGSRLGDYHGDSVSRSAVPPKLSTAPWSKSVSPISVTASSSSSSSALSTIRSAIAGIETGRISEARPPHSKMYSSSTSHDSEVRSAFNRDLNIDIHSSGIDHSDDAHSPCFVHNAGKDHFGIIDNEAETEFQIVGTSTEESTSLAEHSSIESSEVVSSPGGEILSADEKIPLAYRLLPKVGFYVRNVITGILQKERAVHAVRVFFKRVDFALAKLLLRPLHREEKWLLLSLERISVLEMTARVRTLTGLEDEELQRLLISVETYMSDPRLQAPGVSLRRVAFERYLRQDVNVIQPTFSPPPSAVFAARYLKDQRVFAVVPAVGISGIEAEEKGIERMGIELDVAPGAPRGEKQKLGIVLEEEEEEIMRARPPSSEELLKVGAFKIESEEEIPSEAVTPNIVGWDGFVKGRKEEEKEEEEAFLGIVAPVPEEEIEMKKKEEKLRKEKMKKLAKRREEEEEELAERRKELLFSPSRDRIGVVQPGEVPISYEKEIVTPGSTFVRFVDGMERQRMVGQLRISAAHKQYMYNDPAFTAIQTAIRPTHPPGRPVVDEAIAYPEGRMHHREEVANELIRPLPGDIDSEEAIVGLEPTEEAPSPRIEDTHEGQYISGIKGDVYTPQFVYLPKRRNPPSGKHGRLVDTPFLPGHVFQEEARESFVRSMLISDDSPPKIKTRK</sequence>
<dbReference type="Proteomes" id="UP001057375">
    <property type="component" value="Unassembled WGS sequence"/>
</dbReference>
<evidence type="ECO:0000256" key="2">
    <source>
        <dbReference type="ARBA" id="ARBA00022448"/>
    </source>
</evidence>
<evidence type="ECO:0000256" key="3">
    <source>
        <dbReference type="ARBA" id="ARBA00022692"/>
    </source>
</evidence>
<feature type="compositionally biased region" description="Basic residues" evidence="11">
    <location>
        <begin position="379"/>
        <end position="397"/>
    </location>
</feature>